<comment type="caution">
    <text evidence="2">The sequence shown here is derived from an EMBL/GenBank/DDBJ whole genome shotgun (WGS) entry which is preliminary data.</text>
</comment>
<dbReference type="Proteomes" id="UP001195483">
    <property type="component" value="Unassembled WGS sequence"/>
</dbReference>
<evidence type="ECO:0000313" key="2">
    <source>
        <dbReference type="EMBL" id="KAK3578631.1"/>
    </source>
</evidence>
<proteinExistence type="predicted"/>
<feature type="region of interest" description="Disordered" evidence="1">
    <location>
        <begin position="76"/>
        <end position="98"/>
    </location>
</feature>
<feature type="compositionally biased region" description="Basic and acidic residues" evidence="1">
    <location>
        <begin position="88"/>
        <end position="98"/>
    </location>
</feature>
<gene>
    <name evidence="2" type="ORF">CHS0354_002206</name>
</gene>
<accession>A0AAE0RS91</accession>
<reference evidence="2" key="3">
    <citation type="submission" date="2023-05" db="EMBL/GenBank/DDBJ databases">
        <authorList>
            <person name="Smith C.H."/>
        </authorList>
    </citation>
    <scope>NUCLEOTIDE SEQUENCE</scope>
    <source>
        <strain evidence="2">CHS0354</strain>
        <tissue evidence="2">Mantle</tissue>
    </source>
</reference>
<dbReference type="EMBL" id="JAEAOA010000192">
    <property type="protein sequence ID" value="KAK3578631.1"/>
    <property type="molecule type" value="Genomic_DNA"/>
</dbReference>
<evidence type="ECO:0000256" key="1">
    <source>
        <dbReference type="SAM" id="MobiDB-lite"/>
    </source>
</evidence>
<reference evidence="2" key="1">
    <citation type="journal article" date="2021" name="Genome Biol. Evol.">
        <title>A High-Quality Reference Genome for a Parasitic Bivalve with Doubly Uniparental Inheritance (Bivalvia: Unionida).</title>
        <authorList>
            <person name="Smith C.H."/>
        </authorList>
    </citation>
    <scope>NUCLEOTIDE SEQUENCE</scope>
    <source>
        <strain evidence="2">CHS0354</strain>
    </source>
</reference>
<reference evidence="2" key="2">
    <citation type="journal article" date="2021" name="Genome Biol. Evol.">
        <title>Developing a high-quality reference genome for a parasitic bivalve with doubly uniparental inheritance (Bivalvia: Unionida).</title>
        <authorList>
            <person name="Smith C.H."/>
        </authorList>
    </citation>
    <scope>NUCLEOTIDE SEQUENCE</scope>
    <source>
        <strain evidence="2">CHS0354</strain>
        <tissue evidence="2">Mantle</tissue>
    </source>
</reference>
<organism evidence="2 3">
    <name type="scientific">Potamilus streckersoni</name>
    <dbReference type="NCBI Taxonomy" id="2493646"/>
    <lineage>
        <taxon>Eukaryota</taxon>
        <taxon>Metazoa</taxon>
        <taxon>Spiralia</taxon>
        <taxon>Lophotrochozoa</taxon>
        <taxon>Mollusca</taxon>
        <taxon>Bivalvia</taxon>
        <taxon>Autobranchia</taxon>
        <taxon>Heteroconchia</taxon>
        <taxon>Palaeoheterodonta</taxon>
        <taxon>Unionida</taxon>
        <taxon>Unionoidea</taxon>
        <taxon>Unionidae</taxon>
        <taxon>Ambleminae</taxon>
        <taxon>Lampsilini</taxon>
        <taxon>Potamilus</taxon>
    </lineage>
</organism>
<protein>
    <submittedName>
        <fullName evidence="2">Uncharacterized protein</fullName>
    </submittedName>
</protein>
<keyword evidence="3" id="KW-1185">Reference proteome</keyword>
<dbReference type="AlphaFoldDB" id="A0AAE0RS91"/>
<evidence type="ECO:0000313" key="3">
    <source>
        <dbReference type="Proteomes" id="UP001195483"/>
    </source>
</evidence>
<name>A0AAE0RS91_9BIVA</name>
<sequence length="98" mass="11536">MYPQEGAVRIRWLTFKTCHLRVRISAVSVCVTWKGELLYLCFCSVKQHLLLHQCIDSRFRDIIRVVRDVENSKDFHHCPPPPFPQTGLRDDISRRDKG</sequence>